<dbReference type="AlphaFoldDB" id="A0A1H7X2Z7"/>
<dbReference type="Proteomes" id="UP000199450">
    <property type="component" value="Unassembled WGS sequence"/>
</dbReference>
<feature type="domain" description="Endonuclease GajA/Old nuclease/RecF-like AAA" evidence="1">
    <location>
        <begin position="2"/>
        <end position="324"/>
    </location>
</feature>
<organism evidence="2 3">
    <name type="scientific">Chryseobacterium taichungense</name>
    <dbReference type="NCBI Taxonomy" id="295069"/>
    <lineage>
        <taxon>Bacteria</taxon>
        <taxon>Pseudomonadati</taxon>
        <taxon>Bacteroidota</taxon>
        <taxon>Flavobacteriia</taxon>
        <taxon>Flavobacteriales</taxon>
        <taxon>Weeksellaceae</taxon>
        <taxon>Chryseobacterium group</taxon>
        <taxon>Chryseobacterium</taxon>
    </lineage>
</organism>
<proteinExistence type="predicted"/>
<name>A0A1H7X2Z7_9FLAO</name>
<gene>
    <name evidence="2" type="ORF">SAMN05421856_102169</name>
</gene>
<dbReference type="InterPro" id="IPR027417">
    <property type="entry name" value="P-loop_NTPase"/>
</dbReference>
<dbReference type="InterPro" id="IPR041685">
    <property type="entry name" value="AAA_GajA/Old/RecF-like"/>
</dbReference>
<accession>A0A1H7X2Z7</accession>
<sequence length="455" mass="52071">MDKDDVNKSAVNEGDNVISITTVFSELPNSIVIDTTNETSFDAEYLLNSDGNLEITKMYPNAGSAKVFIKAYHPTNVECSDLLLKKSTDYRKIIQQHNIVCENNTINAVMRSAIWSHFSSNLQLQKLEIDASKEDAKNIWEKIQQYLPQYCLFQSDRKNSDNDSEVQDPLKKAVAQILGDQEIVTMFADIAQRVSQRLTEVSDSTLEKLREMNPEIASSLNPIIPPANALKWVDVFKSVSISGDENIPVNKRGSGVKRLILLNFFRAEAERRMSSVNSQSIIYAIEEPETSQHTEHQKILIRAFLELSSADKTQVLLTTHSSTVVKGLSFDHLRLVSKNDDGNKLIEEVIPNQLPYPSLNEINFIAFRDLTVEYHNELHGYIEAEELWNDYKNGKPTMNYNKTYRGNTTVHQIILTEYVRHQIHHPENTLNLRFTFEQLENSVNMMRDFILQQRS</sequence>
<reference evidence="3" key="1">
    <citation type="submission" date="2016-10" db="EMBL/GenBank/DDBJ databases">
        <authorList>
            <person name="Varghese N."/>
            <person name="Submissions S."/>
        </authorList>
    </citation>
    <scope>NUCLEOTIDE SEQUENCE [LARGE SCALE GENOMIC DNA]</scope>
    <source>
        <strain evidence="3">DSM 17453</strain>
    </source>
</reference>
<evidence type="ECO:0000259" key="1">
    <source>
        <dbReference type="Pfam" id="PF13175"/>
    </source>
</evidence>
<dbReference type="STRING" id="295069.SAMN05421856_102169"/>
<keyword evidence="3" id="KW-1185">Reference proteome</keyword>
<dbReference type="PANTHER" id="PTHR43581">
    <property type="entry name" value="ATP/GTP PHOSPHATASE"/>
    <property type="match status" value="1"/>
</dbReference>
<dbReference type="EMBL" id="FOBV01000002">
    <property type="protein sequence ID" value="SEM27954.1"/>
    <property type="molecule type" value="Genomic_DNA"/>
</dbReference>
<dbReference type="PANTHER" id="PTHR43581:SF4">
    <property type="entry name" value="ATP_GTP PHOSPHATASE"/>
    <property type="match status" value="1"/>
</dbReference>
<protein>
    <submittedName>
        <fullName evidence="2">AAA ATPase domain-containing protein</fullName>
    </submittedName>
</protein>
<evidence type="ECO:0000313" key="2">
    <source>
        <dbReference type="EMBL" id="SEM27954.1"/>
    </source>
</evidence>
<dbReference type="Pfam" id="PF13175">
    <property type="entry name" value="AAA_15"/>
    <property type="match status" value="1"/>
</dbReference>
<evidence type="ECO:0000313" key="3">
    <source>
        <dbReference type="Proteomes" id="UP000199450"/>
    </source>
</evidence>
<dbReference type="Gene3D" id="3.40.50.300">
    <property type="entry name" value="P-loop containing nucleotide triphosphate hydrolases"/>
    <property type="match status" value="1"/>
</dbReference>
<dbReference type="InterPro" id="IPR051396">
    <property type="entry name" value="Bact_Antivir_Def_Nuclease"/>
</dbReference>
<dbReference type="SUPFAM" id="SSF52540">
    <property type="entry name" value="P-loop containing nucleoside triphosphate hydrolases"/>
    <property type="match status" value="1"/>
</dbReference>